<name>A0A8C1V0R3_CYPCA</name>
<dbReference type="InterPro" id="IPR018114">
    <property type="entry name" value="TRYPSIN_HIS"/>
</dbReference>
<reference evidence="2" key="1">
    <citation type="submission" date="2025-08" db="UniProtKB">
        <authorList>
            <consortium name="Ensembl"/>
        </authorList>
    </citation>
    <scope>IDENTIFICATION</scope>
</reference>
<dbReference type="SUPFAM" id="SSF50494">
    <property type="entry name" value="Trypsin-like serine proteases"/>
    <property type="match status" value="1"/>
</dbReference>
<dbReference type="Gene3D" id="2.40.10.10">
    <property type="entry name" value="Trypsin-like serine proteases"/>
    <property type="match status" value="1"/>
</dbReference>
<dbReference type="PANTHER" id="PTHR24257:SF15">
    <property type="entry name" value="MYELOBLASTIN"/>
    <property type="match status" value="1"/>
</dbReference>
<accession>A0A8C1V0R3</accession>
<dbReference type="PANTHER" id="PTHR24257">
    <property type="entry name" value="CHYMOTRYPSIN-LIKE ELASTASE FAMILY MEMBER"/>
    <property type="match status" value="1"/>
</dbReference>
<dbReference type="GO" id="GO:0005615">
    <property type="term" value="C:extracellular space"/>
    <property type="evidence" value="ECO:0007669"/>
    <property type="project" value="TreeGrafter"/>
</dbReference>
<evidence type="ECO:0000313" key="2">
    <source>
        <dbReference type="Ensembl" id="ENSCCRP00015045244.1"/>
    </source>
</evidence>
<organism evidence="2 3">
    <name type="scientific">Cyprinus carpio</name>
    <name type="common">Common carp</name>
    <dbReference type="NCBI Taxonomy" id="7962"/>
    <lineage>
        <taxon>Eukaryota</taxon>
        <taxon>Metazoa</taxon>
        <taxon>Chordata</taxon>
        <taxon>Craniata</taxon>
        <taxon>Vertebrata</taxon>
        <taxon>Euteleostomi</taxon>
        <taxon>Actinopterygii</taxon>
        <taxon>Neopterygii</taxon>
        <taxon>Teleostei</taxon>
        <taxon>Ostariophysi</taxon>
        <taxon>Cypriniformes</taxon>
        <taxon>Cyprinidae</taxon>
        <taxon>Cyprininae</taxon>
        <taxon>Cyprinus</taxon>
    </lineage>
</organism>
<dbReference type="InterPro" id="IPR043504">
    <property type="entry name" value="Peptidase_S1_PA_chymotrypsin"/>
</dbReference>
<dbReference type="PROSITE" id="PS00134">
    <property type="entry name" value="TRYPSIN_HIS"/>
    <property type="match status" value="1"/>
</dbReference>
<proteinExistence type="predicted"/>
<dbReference type="GO" id="GO:0006508">
    <property type="term" value="P:proteolysis"/>
    <property type="evidence" value="ECO:0007669"/>
    <property type="project" value="InterPro"/>
</dbReference>
<dbReference type="Ensembl" id="ENSCCRT00015046767.1">
    <property type="protein sequence ID" value="ENSCCRP00015045244.1"/>
    <property type="gene ID" value="ENSCCRG00015018778.1"/>
</dbReference>
<dbReference type="InterPro" id="IPR050850">
    <property type="entry name" value="Peptidase_S1_Elastase_sf"/>
</dbReference>
<feature type="domain" description="Peptidase S1" evidence="1">
    <location>
        <begin position="11"/>
        <end position="81"/>
    </location>
</feature>
<dbReference type="InterPro" id="IPR001254">
    <property type="entry name" value="Trypsin_dom"/>
</dbReference>
<evidence type="ECO:0000313" key="3">
    <source>
        <dbReference type="Proteomes" id="UP000694700"/>
    </source>
</evidence>
<dbReference type="Proteomes" id="UP000694700">
    <property type="component" value="Unplaced"/>
</dbReference>
<dbReference type="Pfam" id="PF00089">
    <property type="entry name" value="Trypsin"/>
    <property type="match status" value="1"/>
</dbReference>
<evidence type="ECO:0000259" key="1">
    <source>
        <dbReference type="Pfam" id="PF00089"/>
    </source>
</evidence>
<dbReference type="AlphaFoldDB" id="A0A8C1V0R3"/>
<protein>
    <recommendedName>
        <fullName evidence="1">Peptidase S1 domain-containing protein</fullName>
    </recommendedName>
</protein>
<dbReference type="InterPro" id="IPR009003">
    <property type="entry name" value="Peptidase_S1_PA"/>
</dbReference>
<sequence>MLAFSAHLGLVNGREAKPHSRPSMVQKNWLHVCGGFLISDEFVLSAAHCPENSEILTVVVGTHDLKNKIEGSVGFGVNKMFICYLNNINNCLN</sequence>
<dbReference type="GO" id="GO:0004252">
    <property type="term" value="F:serine-type endopeptidase activity"/>
    <property type="evidence" value="ECO:0007669"/>
    <property type="project" value="InterPro"/>
</dbReference>